<dbReference type="Gene3D" id="3.30.1360.40">
    <property type="match status" value="1"/>
</dbReference>
<dbReference type="PANTHER" id="PTHR43309:SF3">
    <property type="entry name" value="5-OXOPROLINASE SUBUNIT C"/>
    <property type="match status" value="1"/>
</dbReference>
<feature type="domain" description="Carboxyltransferase" evidence="4">
    <location>
        <begin position="1"/>
        <end position="191"/>
    </location>
</feature>
<keyword evidence="2" id="KW-0378">Hydrolase</keyword>
<dbReference type="Pfam" id="PF02682">
    <property type="entry name" value="CT_C_D"/>
    <property type="match status" value="1"/>
</dbReference>
<dbReference type="Gene3D" id="2.40.100.10">
    <property type="entry name" value="Cyclophilin-like"/>
    <property type="match status" value="2"/>
</dbReference>
<evidence type="ECO:0000259" key="5">
    <source>
        <dbReference type="SMART" id="SM00797"/>
    </source>
</evidence>
<dbReference type="GO" id="GO:0005524">
    <property type="term" value="F:ATP binding"/>
    <property type="evidence" value="ECO:0007669"/>
    <property type="project" value="UniProtKB-KW"/>
</dbReference>
<dbReference type="Proteomes" id="UP000029516">
    <property type="component" value="Chromosome"/>
</dbReference>
<dbReference type="InterPro" id="IPR052708">
    <property type="entry name" value="PxpC"/>
</dbReference>
<gene>
    <name evidence="6" type="ORF">LH23_22105</name>
</gene>
<evidence type="ECO:0000259" key="4">
    <source>
        <dbReference type="SMART" id="SM00796"/>
    </source>
</evidence>
<keyword evidence="1" id="KW-0547">Nucleotide-binding</keyword>
<protein>
    <submittedName>
        <fullName evidence="6">Acetyl-COA carboxylase</fullName>
    </submittedName>
</protein>
<name>A0AAN0S7Z6_9ENTR</name>
<evidence type="ECO:0000313" key="7">
    <source>
        <dbReference type="Proteomes" id="UP000029516"/>
    </source>
</evidence>
<dbReference type="AlphaFoldDB" id="A0AAN0S7Z6"/>
<dbReference type="NCBIfam" id="TIGR00724">
    <property type="entry name" value="urea_amlyse_rel"/>
    <property type="match status" value="1"/>
</dbReference>
<evidence type="ECO:0000256" key="1">
    <source>
        <dbReference type="ARBA" id="ARBA00022741"/>
    </source>
</evidence>
<dbReference type="Pfam" id="PF02626">
    <property type="entry name" value="CT_A_B"/>
    <property type="match status" value="1"/>
</dbReference>
<dbReference type="SUPFAM" id="SSF160467">
    <property type="entry name" value="PH0987 N-terminal domain-like"/>
    <property type="match status" value="1"/>
</dbReference>
<reference evidence="6 7" key="1">
    <citation type="submission" date="2014-09" db="EMBL/GenBank/DDBJ databases">
        <authorList>
            <person name="Chan K.-G."/>
        </authorList>
    </citation>
    <scope>NUCLEOTIDE SEQUENCE [LARGE SCALE GENOMIC DNA]</scope>
    <source>
        <strain evidence="6 7">M006</strain>
    </source>
</reference>
<dbReference type="SMART" id="SM00797">
    <property type="entry name" value="AHS2"/>
    <property type="match status" value="1"/>
</dbReference>
<keyword evidence="3" id="KW-0067">ATP-binding</keyword>
<evidence type="ECO:0000313" key="6">
    <source>
        <dbReference type="EMBL" id="AIR63258.1"/>
    </source>
</evidence>
<dbReference type="PANTHER" id="PTHR43309">
    <property type="entry name" value="5-OXOPROLINASE SUBUNIT C"/>
    <property type="match status" value="1"/>
</dbReference>
<evidence type="ECO:0000256" key="3">
    <source>
        <dbReference type="ARBA" id="ARBA00022840"/>
    </source>
</evidence>
<evidence type="ECO:0000256" key="2">
    <source>
        <dbReference type="ARBA" id="ARBA00022801"/>
    </source>
</evidence>
<dbReference type="InterPro" id="IPR003778">
    <property type="entry name" value="CT_A_B"/>
</dbReference>
<dbReference type="KEGG" id="cem:LH23_22105"/>
<organism evidence="6 7">
    <name type="scientific">Cedecea neteri</name>
    <dbReference type="NCBI Taxonomy" id="158822"/>
    <lineage>
        <taxon>Bacteria</taxon>
        <taxon>Pseudomonadati</taxon>
        <taxon>Pseudomonadota</taxon>
        <taxon>Gammaproteobacteria</taxon>
        <taxon>Enterobacterales</taxon>
        <taxon>Enterobacteriaceae</taxon>
        <taxon>Cedecea</taxon>
    </lineage>
</organism>
<proteinExistence type="predicted"/>
<accession>A0AAN0S7Z6</accession>
<dbReference type="InterPro" id="IPR029000">
    <property type="entry name" value="Cyclophilin-like_dom_sf"/>
</dbReference>
<dbReference type="SMART" id="SM00796">
    <property type="entry name" value="AHS1"/>
    <property type="match status" value="1"/>
</dbReference>
<feature type="domain" description="Carboxyltransferase" evidence="5">
    <location>
        <begin position="249"/>
        <end position="535"/>
    </location>
</feature>
<dbReference type="InterPro" id="IPR003833">
    <property type="entry name" value="CT_C_D"/>
</dbReference>
<dbReference type="SUPFAM" id="SSF50891">
    <property type="entry name" value="Cyclophilin-like"/>
    <property type="match status" value="2"/>
</dbReference>
<dbReference type="EMBL" id="CP009458">
    <property type="protein sequence ID" value="AIR63258.1"/>
    <property type="molecule type" value="Genomic_DNA"/>
</dbReference>
<sequence length="535" mass="56892">MRFLAVNLSSFLVELSSLDETLALFDSLSAEPENGIEEMIPAARTLLIRFCPRETSQAALVEKISRHSLTGRTVRSSQRVTIPVYYNGEDLPSVADLLGTEVQALIRRHQESVWNVAFTGFAPGFAYMVSDNGGWQTPRRSTPRTRIPAGSVALAGEFSGIYPQASPGGWQLIGQTELKMWDLSREQPALLMPGAQVNFIDAAKSAKTISLPARVIPPDLPENTGSTLTVLATGLQTLWQDDGRTGRASMGLSESGAMDKSALHAANRIVGNPTGSPCLEITQGGFRARAAGEVIISVTGAKCPLTLLTAEGGRYTVDGYRPLNLATGDEIHVGAPVRGLRSYLAIRGGFIVPESLGSAARDSLAQVGPEPLGVGDILAIGAHPHPGAVQLNELPAGPLPSAEDTVTLDIVLGPRTDWFTADAIKMLTAQCWRVTPQSNRIGLRLDGEQPLARSQHQELPSEGTCSGAIQVPASGQPVLFLHDHPLTGGYPVIAAVAEYHLDLAGQIPPGASIRFNVIRPFLEIAGSKASDYRDA</sequence>
<dbReference type="RefSeq" id="WP_039295717.1">
    <property type="nucleotide sequence ID" value="NZ_CP009458.1"/>
</dbReference>
<dbReference type="GO" id="GO:0016787">
    <property type="term" value="F:hydrolase activity"/>
    <property type="evidence" value="ECO:0007669"/>
    <property type="project" value="UniProtKB-KW"/>
</dbReference>